<name>A0A951QTV2_9CYAN</name>
<protein>
    <submittedName>
        <fullName evidence="1">Uncharacterized protein</fullName>
    </submittedName>
</protein>
<proteinExistence type="predicted"/>
<accession>A0A951QTV2</accession>
<evidence type="ECO:0000313" key="1">
    <source>
        <dbReference type="EMBL" id="MBW4672125.1"/>
    </source>
</evidence>
<organism evidence="1 2">
    <name type="scientific">Cyanomargarita calcarea GSE-NOS-MK-12-04C</name>
    <dbReference type="NCBI Taxonomy" id="2839659"/>
    <lineage>
        <taxon>Bacteria</taxon>
        <taxon>Bacillati</taxon>
        <taxon>Cyanobacteriota</taxon>
        <taxon>Cyanophyceae</taxon>
        <taxon>Nostocales</taxon>
        <taxon>Cyanomargaritaceae</taxon>
        <taxon>Cyanomargarita</taxon>
    </lineage>
</organism>
<dbReference type="AlphaFoldDB" id="A0A951QTV2"/>
<reference evidence="1" key="1">
    <citation type="submission" date="2021-05" db="EMBL/GenBank/DDBJ databases">
        <authorList>
            <person name="Pietrasiak N."/>
            <person name="Ward R."/>
            <person name="Stajich J.E."/>
            <person name="Kurbessoian T."/>
        </authorList>
    </citation>
    <scope>NUCLEOTIDE SEQUENCE</scope>
    <source>
        <strain evidence="1">GSE-NOS-MK-12-04C</strain>
    </source>
</reference>
<dbReference type="Proteomes" id="UP000729701">
    <property type="component" value="Unassembled WGS sequence"/>
</dbReference>
<evidence type="ECO:0000313" key="2">
    <source>
        <dbReference type="Proteomes" id="UP000729701"/>
    </source>
</evidence>
<sequence length="82" mass="9868">MFKVRAREFFQEFERWTDALNTAKSLKPKCKSVFEDIRIYDGEELIWVYSRDHPYPQYIGPGTYKRLANLFLQELIEEGESE</sequence>
<comment type="caution">
    <text evidence="1">The sequence shown here is derived from an EMBL/GenBank/DDBJ whole genome shotgun (WGS) entry which is preliminary data.</text>
</comment>
<gene>
    <name evidence="1" type="ORF">KME60_33050</name>
</gene>
<dbReference type="EMBL" id="JAHHGZ010000063">
    <property type="protein sequence ID" value="MBW4672125.1"/>
    <property type="molecule type" value="Genomic_DNA"/>
</dbReference>
<reference evidence="1" key="2">
    <citation type="journal article" date="2022" name="Microbiol. Resour. Announc.">
        <title>Metagenome Sequencing to Explore Phylogenomics of Terrestrial Cyanobacteria.</title>
        <authorList>
            <person name="Ward R.D."/>
            <person name="Stajich J.E."/>
            <person name="Johansen J.R."/>
            <person name="Huntemann M."/>
            <person name="Clum A."/>
            <person name="Foster B."/>
            <person name="Foster B."/>
            <person name="Roux S."/>
            <person name="Palaniappan K."/>
            <person name="Varghese N."/>
            <person name="Mukherjee S."/>
            <person name="Reddy T.B.K."/>
            <person name="Daum C."/>
            <person name="Copeland A."/>
            <person name="Chen I.A."/>
            <person name="Ivanova N.N."/>
            <person name="Kyrpides N.C."/>
            <person name="Shapiro N."/>
            <person name="Eloe-Fadrosh E.A."/>
            <person name="Pietrasiak N."/>
        </authorList>
    </citation>
    <scope>NUCLEOTIDE SEQUENCE</scope>
    <source>
        <strain evidence="1">GSE-NOS-MK-12-04C</strain>
    </source>
</reference>